<feature type="chain" id="PRO_5016400907" evidence="1">
    <location>
        <begin position="19"/>
        <end position="276"/>
    </location>
</feature>
<dbReference type="PROSITE" id="PS51257">
    <property type="entry name" value="PROKAR_LIPOPROTEIN"/>
    <property type="match status" value="1"/>
</dbReference>
<evidence type="ECO:0000313" key="3">
    <source>
        <dbReference type="Proteomes" id="UP000249819"/>
    </source>
</evidence>
<name>A0A327W377_9BACT</name>
<dbReference type="OrthoDB" id="661730at2"/>
<feature type="signal peptide" evidence="1">
    <location>
        <begin position="1"/>
        <end position="18"/>
    </location>
</feature>
<gene>
    <name evidence="2" type="ORF">CLV59_10370</name>
</gene>
<dbReference type="EMBL" id="QLMA01000003">
    <property type="protein sequence ID" value="RAJ83113.1"/>
    <property type="molecule type" value="Genomic_DNA"/>
</dbReference>
<reference evidence="2 3" key="1">
    <citation type="submission" date="2018-06" db="EMBL/GenBank/DDBJ databases">
        <title>Genomic Encyclopedia of Archaeal and Bacterial Type Strains, Phase II (KMG-II): from individual species to whole genera.</title>
        <authorList>
            <person name="Goeker M."/>
        </authorList>
    </citation>
    <scope>NUCLEOTIDE SEQUENCE [LARGE SCALE GENOMIC DNA]</scope>
    <source>
        <strain evidence="2 3">DSM 29821</strain>
    </source>
</reference>
<accession>A0A327W377</accession>
<evidence type="ECO:0000256" key="1">
    <source>
        <dbReference type="SAM" id="SignalP"/>
    </source>
</evidence>
<proteinExistence type="predicted"/>
<keyword evidence="1" id="KW-0732">Signal</keyword>
<keyword evidence="3" id="KW-1185">Reference proteome</keyword>
<dbReference type="RefSeq" id="WP_111591778.1">
    <property type="nucleotide sequence ID" value="NZ_QLMA01000003.1"/>
</dbReference>
<comment type="caution">
    <text evidence="2">The sequence shown here is derived from an EMBL/GenBank/DDBJ whole genome shotgun (WGS) entry which is preliminary data.</text>
</comment>
<dbReference type="AlphaFoldDB" id="A0A327W377"/>
<protein>
    <submittedName>
        <fullName evidence="2">Uncharacterized protein DUF4397</fullName>
    </submittedName>
</protein>
<evidence type="ECO:0000313" key="2">
    <source>
        <dbReference type="EMBL" id="RAJ83113.1"/>
    </source>
</evidence>
<sequence length="276" mass="29991">MKKYIALLSMICLAAACNKDVTPPDLPVIGKISYVFTSSALINAVSGSPSGAIVLVDSRDTTYTAAPTIEYSQFPYLYRVDNSSLPVYPRLNSIWTKFTDLNQGKHQLLLTDTSGYGKRRILDSLQVDIKPDAPAIVYYGDSCGYFSHIVATDKYLIDTTKVGVRIINLSPFTGPVYMTLNKQVPVSFPASTKYKDNTGFLSLPVTGPATYNIKLYNAGNTSNYIATGSITVTPGHAYTLVIYGYSNNNPGSYVDPITGRTVSIAPNLSILTTNNF</sequence>
<organism evidence="2 3">
    <name type="scientific">Chitinophaga dinghuensis</name>
    <dbReference type="NCBI Taxonomy" id="1539050"/>
    <lineage>
        <taxon>Bacteria</taxon>
        <taxon>Pseudomonadati</taxon>
        <taxon>Bacteroidota</taxon>
        <taxon>Chitinophagia</taxon>
        <taxon>Chitinophagales</taxon>
        <taxon>Chitinophagaceae</taxon>
        <taxon>Chitinophaga</taxon>
    </lineage>
</organism>
<dbReference type="Proteomes" id="UP000249819">
    <property type="component" value="Unassembled WGS sequence"/>
</dbReference>